<name>A0A7U3UNE5_9ACTN</name>
<evidence type="ECO:0000256" key="5">
    <source>
        <dbReference type="SAM" id="MobiDB-lite"/>
    </source>
</evidence>
<feature type="transmembrane region" description="Helical" evidence="6">
    <location>
        <begin position="175"/>
        <end position="192"/>
    </location>
</feature>
<reference evidence="8 9" key="4">
    <citation type="journal article" date="2020" name="Sci. Rep.">
        <title>beta-carboline chemical signals induce reveromycin production through a LuxR family regulator in Streptomyces sp. SN-593.</title>
        <authorList>
            <person name="Panthee S."/>
            <person name="Kito N."/>
            <person name="Hayashi T."/>
            <person name="Shimizu T."/>
            <person name="Ishikawa J."/>
            <person name="Hamamoto H."/>
            <person name="Osada H."/>
            <person name="Takahashi S."/>
        </authorList>
    </citation>
    <scope>NUCLEOTIDE SEQUENCE [LARGE SCALE GENOMIC DNA]</scope>
    <source>
        <strain evidence="8 9">SN-593</strain>
    </source>
</reference>
<dbReference type="InterPro" id="IPR036259">
    <property type="entry name" value="MFS_trans_sf"/>
</dbReference>
<feature type="domain" description="Major facilitator superfamily (MFS) profile" evidence="7">
    <location>
        <begin position="23"/>
        <end position="460"/>
    </location>
</feature>
<feature type="transmembrane region" description="Helical" evidence="6">
    <location>
        <begin position="343"/>
        <end position="362"/>
    </location>
</feature>
<reference evidence="8 9" key="1">
    <citation type="journal article" date="2010" name="J. Bacteriol.">
        <title>Biochemical characterization of a novel indole prenyltransferase from Streptomyces sp. SN-593.</title>
        <authorList>
            <person name="Takahashi S."/>
            <person name="Takagi H."/>
            <person name="Toyoda A."/>
            <person name="Uramoto M."/>
            <person name="Nogawa T."/>
            <person name="Ueki M."/>
            <person name="Sakaki Y."/>
            <person name="Osada H."/>
        </authorList>
    </citation>
    <scope>NUCLEOTIDE SEQUENCE [LARGE SCALE GENOMIC DNA]</scope>
    <source>
        <strain evidence="8 9">SN-593</strain>
    </source>
</reference>
<dbReference type="EMBL" id="AP018365">
    <property type="protein sequence ID" value="BBA95797.1"/>
    <property type="molecule type" value="Genomic_DNA"/>
</dbReference>
<feature type="transmembrane region" description="Helical" evidence="6">
    <location>
        <begin position="148"/>
        <end position="169"/>
    </location>
</feature>
<gene>
    <name evidence="8" type="ORF">RVR_804</name>
</gene>
<feature type="transmembrane region" description="Helical" evidence="6">
    <location>
        <begin position="21"/>
        <end position="45"/>
    </location>
</feature>
<evidence type="ECO:0000256" key="4">
    <source>
        <dbReference type="ARBA" id="ARBA00023136"/>
    </source>
</evidence>
<dbReference type="GO" id="GO:0046943">
    <property type="term" value="F:carboxylic acid transmembrane transporter activity"/>
    <property type="evidence" value="ECO:0007669"/>
    <property type="project" value="TreeGrafter"/>
</dbReference>
<dbReference type="NCBIfam" id="NF003024">
    <property type="entry name" value="PRK03893.1"/>
    <property type="match status" value="1"/>
</dbReference>
<dbReference type="PROSITE" id="PS50850">
    <property type="entry name" value="MFS"/>
    <property type="match status" value="1"/>
</dbReference>
<feature type="compositionally biased region" description="Pro residues" evidence="5">
    <location>
        <begin position="507"/>
        <end position="525"/>
    </location>
</feature>
<reference evidence="8 9" key="3">
    <citation type="journal article" date="2011" name="Nat. Chem. Biol.">
        <title>Reveromycin A biosynthesis uses RevG and RevJ for stereospecific spiroacetal formation.</title>
        <authorList>
            <person name="Takahashi S."/>
            <person name="Toyoda A."/>
            <person name="Sekiyama Y."/>
            <person name="Takagi H."/>
            <person name="Nogawa T."/>
            <person name="Uramoto M."/>
            <person name="Suzuki R."/>
            <person name="Koshino H."/>
            <person name="Kumano T."/>
            <person name="Panthee S."/>
            <person name="Dairi T."/>
            <person name="Ishikawa J."/>
            <person name="Ikeda H."/>
            <person name="Sakaki Y."/>
            <person name="Osada H."/>
        </authorList>
    </citation>
    <scope>NUCLEOTIDE SEQUENCE [LARGE SCALE GENOMIC DNA]</scope>
    <source>
        <strain evidence="8 9">SN-593</strain>
    </source>
</reference>
<evidence type="ECO:0000259" key="7">
    <source>
        <dbReference type="PROSITE" id="PS50850"/>
    </source>
</evidence>
<evidence type="ECO:0000313" key="8">
    <source>
        <dbReference type="EMBL" id="BBA95797.1"/>
    </source>
</evidence>
<keyword evidence="2 6" id="KW-0812">Transmembrane</keyword>
<sequence>MSHHPQAPPLRWRAELSRQDWKSFAAAWLGYAMDGFDFVLITLVLTEISRDFHLSTVTAATLVSAAFVSRWFGGLAIGALGDRFGRRPAMVLSIALYAVGSVLCGFSWDYWSLFAFRMVVGLGMAGEYGTSVTYLIESWPRRLRNTASGMILSGYPLGGVLAAKAYAWVVPHSSWRVLFWIGILPVVLAVYLRRRLPEATEWQRAADSGRRPVSATAVLFSGGSRRALNVVVCLAAAVALVVVLRGQDMAVTLALVAVITACFVALTVQFAGRLWPVVVALMVTVFCAFLYSWPLQALLPTYLKTSLHYSPDQVSDALLYAGCGYALGCVLSGYLGDRFGTRIAYTGMLTASLAFVVPVFALGSGHTVWMWVLLFMLVGTGSGGSGVLPKYVSDHYPLNIRAAALGFSYNVGALGGAAAPILGAKLAEPLSLGRSIAVLGVALTALVVLLVGFDVPVRVQAAADRRAERAGLPPRDRLEADAYADPGSGARIDADPDPGSGMVPGAPAAPAPPTAPAPPSDPAPPTGTNTVKRT</sequence>
<evidence type="ECO:0000256" key="6">
    <source>
        <dbReference type="SAM" id="Phobius"/>
    </source>
</evidence>
<feature type="transmembrane region" description="Helical" evidence="6">
    <location>
        <begin position="436"/>
        <end position="457"/>
    </location>
</feature>
<feature type="transmembrane region" description="Helical" evidence="6">
    <location>
        <begin position="250"/>
        <end position="268"/>
    </location>
</feature>
<feature type="transmembrane region" description="Helical" evidence="6">
    <location>
        <begin position="89"/>
        <end position="108"/>
    </location>
</feature>
<feature type="transmembrane region" description="Helical" evidence="6">
    <location>
        <begin position="368"/>
        <end position="388"/>
    </location>
</feature>
<dbReference type="RefSeq" id="WP_202232273.1">
    <property type="nucleotide sequence ID" value="NZ_AP018365.1"/>
</dbReference>
<dbReference type="CDD" id="cd17316">
    <property type="entry name" value="MFS_SV2_like"/>
    <property type="match status" value="1"/>
</dbReference>
<reference evidence="8 9" key="2">
    <citation type="journal article" date="2011" name="J. Antibiot.">
        <title>Furaquinocins I and J: novel polyketide isoprenoid hybrid compounds from Streptomyces reveromyceticus SN-593.</title>
        <authorList>
            <person name="Panthee S."/>
            <person name="Takahashi S."/>
            <person name="Takagi H."/>
            <person name="Nogawa T."/>
            <person name="Oowada E."/>
            <person name="Uramoto M."/>
            <person name="Osada H."/>
        </authorList>
    </citation>
    <scope>NUCLEOTIDE SEQUENCE [LARGE SCALE GENOMIC DNA]</scope>
    <source>
        <strain evidence="8 9">SN-593</strain>
    </source>
</reference>
<dbReference type="KEGG" id="arev:RVR_804"/>
<keyword evidence="9" id="KW-1185">Reference proteome</keyword>
<evidence type="ECO:0000256" key="1">
    <source>
        <dbReference type="ARBA" id="ARBA00004651"/>
    </source>
</evidence>
<dbReference type="Pfam" id="PF00083">
    <property type="entry name" value="Sugar_tr"/>
    <property type="match status" value="1"/>
</dbReference>
<comment type="subcellular location">
    <subcellularLocation>
        <location evidence="1">Cell membrane</location>
        <topology evidence="1">Multi-pass membrane protein</topology>
    </subcellularLocation>
</comment>
<dbReference type="SUPFAM" id="SSF103473">
    <property type="entry name" value="MFS general substrate transporter"/>
    <property type="match status" value="1"/>
</dbReference>
<feature type="transmembrane region" description="Helical" evidence="6">
    <location>
        <begin position="227"/>
        <end position="244"/>
    </location>
</feature>
<protein>
    <submittedName>
        <fullName evidence="8">Putative sialic acid transporter</fullName>
    </submittedName>
</protein>
<dbReference type="Gene3D" id="1.20.1250.20">
    <property type="entry name" value="MFS general substrate transporter like domains"/>
    <property type="match status" value="2"/>
</dbReference>
<proteinExistence type="predicted"/>
<feature type="transmembrane region" description="Helical" evidence="6">
    <location>
        <begin position="57"/>
        <end position="77"/>
    </location>
</feature>
<feature type="transmembrane region" description="Helical" evidence="6">
    <location>
        <begin position="400"/>
        <end position="424"/>
    </location>
</feature>
<feature type="region of interest" description="Disordered" evidence="5">
    <location>
        <begin position="465"/>
        <end position="534"/>
    </location>
</feature>
<organism evidence="8 9">
    <name type="scientific">Actinacidiphila reveromycinica</name>
    <dbReference type="NCBI Taxonomy" id="659352"/>
    <lineage>
        <taxon>Bacteria</taxon>
        <taxon>Bacillati</taxon>
        <taxon>Actinomycetota</taxon>
        <taxon>Actinomycetes</taxon>
        <taxon>Kitasatosporales</taxon>
        <taxon>Streptomycetaceae</taxon>
        <taxon>Actinacidiphila</taxon>
    </lineage>
</organism>
<keyword evidence="3 6" id="KW-1133">Transmembrane helix</keyword>
<dbReference type="PANTHER" id="PTHR23508">
    <property type="entry name" value="CARBOXYLIC ACID TRANSPORTER PROTEIN HOMOLOG"/>
    <property type="match status" value="1"/>
</dbReference>
<dbReference type="Proteomes" id="UP000595703">
    <property type="component" value="Chromosome"/>
</dbReference>
<keyword evidence="4 6" id="KW-0472">Membrane</keyword>
<dbReference type="PANTHER" id="PTHR23508:SF3">
    <property type="entry name" value="SIALIC ACID TRANSPORTER NANT"/>
    <property type="match status" value="1"/>
</dbReference>
<evidence type="ECO:0000313" key="9">
    <source>
        <dbReference type="Proteomes" id="UP000595703"/>
    </source>
</evidence>
<dbReference type="InterPro" id="IPR020846">
    <property type="entry name" value="MFS_dom"/>
</dbReference>
<evidence type="ECO:0000256" key="2">
    <source>
        <dbReference type="ARBA" id="ARBA00022692"/>
    </source>
</evidence>
<feature type="transmembrane region" description="Helical" evidence="6">
    <location>
        <begin position="317"/>
        <end position="336"/>
    </location>
</feature>
<dbReference type="GO" id="GO:0005886">
    <property type="term" value="C:plasma membrane"/>
    <property type="evidence" value="ECO:0007669"/>
    <property type="project" value="UniProtKB-SubCell"/>
</dbReference>
<feature type="compositionally biased region" description="Basic and acidic residues" evidence="5">
    <location>
        <begin position="465"/>
        <end position="480"/>
    </location>
</feature>
<dbReference type="InterPro" id="IPR005828">
    <property type="entry name" value="MFS_sugar_transport-like"/>
</dbReference>
<feature type="transmembrane region" description="Helical" evidence="6">
    <location>
        <begin position="275"/>
        <end position="297"/>
    </location>
</feature>
<evidence type="ECO:0000256" key="3">
    <source>
        <dbReference type="ARBA" id="ARBA00022989"/>
    </source>
</evidence>
<accession>A0A7U3UNE5</accession>
<dbReference type="AlphaFoldDB" id="A0A7U3UNE5"/>